<feature type="transmembrane region" description="Helical" evidence="5">
    <location>
        <begin position="97"/>
        <end position="122"/>
    </location>
</feature>
<evidence type="ECO:0000256" key="2">
    <source>
        <dbReference type="ARBA" id="ARBA00022692"/>
    </source>
</evidence>
<keyword evidence="2 5" id="KW-0812">Transmembrane</keyword>
<feature type="transmembrane region" description="Helical" evidence="5">
    <location>
        <begin position="350"/>
        <end position="368"/>
    </location>
</feature>
<dbReference type="Proteomes" id="UP001165679">
    <property type="component" value="Unassembled WGS sequence"/>
</dbReference>
<feature type="transmembrane region" description="Helical" evidence="5">
    <location>
        <begin position="12"/>
        <end position="29"/>
    </location>
</feature>
<proteinExistence type="predicted"/>
<dbReference type="PANTHER" id="PTHR23514:SF13">
    <property type="entry name" value="INNER MEMBRANE PROTEIN YBJJ"/>
    <property type="match status" value="1"/>
</dbReference>
<comment type="subcellular location">
    <subcellularLocation>
        <location evidence="1">Membrane</location>
        <topology evidence="1">Multi-pass membrane protein</topology>
    </subcellularLocation>
</comment>
<dbReference type="Gene3D" id="1.20.1250.20">
    <property type="entry name" value="MFS general substrate transporter like domains"/>
    <property type="match status" value="2"/>
</dbReference>
<name>A0AA41YUB7_9PROT</name>
<keyword evidence="3 5" id="KW-1133">Transmembrane helix</keyword>
<evidence type="ECO:0000313" key="7">
    <source>
        <dbReference type="Proteomes" id="UP001165679"/>
    </source>
</evidence>
<evidence type="ECO:0000256" key="1">
    <source>
        <dbReference type="ARBA" id="ARBA00004141"/>
    </source>
</evidence>
<feature type="transmembrane region" description="Helical" evidence="5">
    <location>
        <begin position="72"/>
        <end position="91"/>
    </location>
</feature>
<protein>
    <submittedName>
        <fullName evidence="6">MFS transporter</fullName>
    </submittedName>
</protein>
<keyword evidence="4 5" id="KW-0472">Membrane</keyword>
<feature type="transmembrane region" description="Helical" evidence="5">
    <location>
        <begin position="232"/>
        <end position="253"/>
    </location>
</feature>
<feature type="transmembrane region" description="Helical" evidence="5">
    <location>
        <begin position="322"/>
        <end position="344"/>
    </location>
</feature>
<gene>
    <name evidence="6" type="ORF">OL599_18895</name>
</gene>
<feature type="transmembrane region" description="Helical" evidence="5">
    <location>
        <begin position="290"/>
        <end position="310"/>
    </location>
</feature>
<reference evidence="6" key="2">
    <citation type="submission" date="2022-10" db="EMBL/GenBank/DDBJ databases">
        <authorList>
            <person name="Trinh H.N."/>
        </authorList>
    </citation>
    <scope>NUCLEOTIDE SEQUENCE</scope>
    <source>
        <strain evidence="6">RN2-1</strain>
    </source>
</reference>
<evidence type="ECO:0000256" key="3">
    <source>
        <dbReference type="ARBA" id="ARBA00022989"/>
    </source>
</evidence>
<dbReference type="SUPFAM" id="SSF103473">
    <property type="entry name" value="MFS general substrate transporter"/>
    <property type="match status" value="1"/>
</dbReference>
<dbReference type="EMBL" id="JAPDNT010000022">
    <property type="protein sequence ID" value="MCW3476635.1"/>
    <property type="molecule type" value="Genomic_DNA"/>
</dbReference>
<feature type="transmembrane region" description="Helical" evidence="5">
    <location>
        <begin position="41"/>
        <end position="65"/>
    </location>
</feature>
<feature type="transmembrane region" description="Helical" evidence="5">
    <location>
        <begin position="265"/>
        <end position="284"/>
    </location>
</feature>
<organism evidence="6 7">
    <name type="scientific">Limobrevibacterium gyesilva</name>
    <dbReference type="NCBI Taxonomy" id="2991712"/>
    <lineage>
        <taxon>Bacteria</taxon>
        <taxon>Pseudomonadati</taxon>
        <taxon>Pseudomonadota</taxon>
        <taxon>Alphaproteobacteria</taxon>
        <taxon>Acetobacterales</taxon>
        <taxon>Acetobacteraceae</taxon>
        <taxon>Limobrevibacterium</taxon>
    </lineage>
</organism>
<evidence type="ECO:0000256" key="5">
    <source>
        <dbReference type="SAM" id="Phobius"/>
    </source>
</evidence>
<keyword evidence="7" id="KW-1185">Reference proteome</keyword>
<sequence length="376" mass="36717">MAGTLAARRATRLVFLLVGIATATWAPLVPDAKLRLGLDDAGLGLVLLGLGGGALAATTLAGLATHRFGGRVVMLAGGFAACATLPALALAPSAALLAAALTLFGAALGAVDIAMNAQAVVVERAAARPLLSGFHGMFSLGGLLGAAGVSVLLLAGVSPAAAAGAVAVLLAALLLSQARFLLPHLPQAGNALVLPRGRLALLGGLCFIAFLAEGAILDWSAVFLRFSRGADVATAGLGYAAFSVTMALTRLCGDALTARAGAVRMLRLGALVAAAGFAAASALPQAWASLLGFAVVGLGLANMVPLLLGAAGRLPGIPAGPAISAAATPGYVGLLLGPALVGFAASRTGLPVALAGLCLLLLCVLACARRAMAGRA</sequence>
<dbReference type="RefSeq" id="WP_264715450.1">
    <property type="nucleotide sequence ID" value="NZ_JAPDNT010000022.1"/>
</dbReference>
<feature type="transmembrane region" description="Helical" evidence="5">
    <location>
        <begin position="160"/>
        <end position="178"/>
    </location>
</feature>
<dbReference type="GO" id="GO:0016020">
    <property type="term" value="C:membrane"/>
    <property type="evidence" value="ECO:0007669"/>
    <property type="project" value="UniProtKB-SubCell"/>
</dbReference>
<dbReference type="PANTHER" id="PTHR23514">
    <property type="entry name" value="BYPASS OF STOP CODON PROTEIN 6"/>
    <property type="match status" value="1"/>
</dbReference>
<evidence type="ECO:0000256" key="4">
    <source>
        <dbReference type="ARBA" id="ARBA00023136"/>
    </source>
</evidence>
<accession>A0AA41YUB7</accession>
<reference evidence="6" key="1">
    <citation type="submission" date="2022-09" db="EMBL/GenBank/DDBJ databases">
        <title>Rhodovastum sp. nov. RN2-1 isolated from soil in Seongnam, South Korea.</title>
        <authorList>
            <person name="Le N.T."/>
        </authorList>
    </citation>
    <scope>NUCLEOTIDE SEQUENCE</scope>
    <source>
        <strain evidence="6">RN2-1</strain>
    </source>
</reference>
<dbReference type="InterPro" id="IPR036259">
    <property type="entry name" value="MFS_trans_sf"/>
</dbReference>
<dbReference type="AlphaFoldDB" id="A0AA41YUB7"/>
<comment type="caution">
    <text evidence="6">The sequence shown here is derived from an EMBL/GenBank/DDBJ whole genome shotgun (WGS) entry which is preliminary data.</text>
</comment>
<evidence type="ECO:0000313" key="6">
    <source>
        <dbReference type="EMBL" id="MCW3476635.1"/>
    </source>
</evidence>
<dbReference type="InterPro" id="IPR051788">
    <property type="entry name" value="MFS_Transporter"/>
</dbReference>
<feature type="transmembrane region" description="Helical" evidence="5">
    <location>
        <begin position="199"/>
        <end position="226"/>
    </location>
</feature>
<feature type="transmembrane region" description="Helical" evidence="5">
    <location>
        <begin position="134"/>
        <end position="154"/>
    </location>
</feature>